<dbReference type="RefSeq" id="WP_162174835.1">
    <property type="nucleotide sequence ID" value="NZ_ARYL01000017.1"/>
</dbReference>
<evidence type="ECO:0000313" key="5">
    <source>
        <dbReference type="Proteomes" id="UP000024942"/>
    </source>
</evidence>
<dbReference type="GO" id="GO:0016787">
    <property type="term" value="F:hydrolase activity"/>
    <property type="evidence" value="ECO:0007669"/>
    <property type="project" value="UniProtKB-KW"/>
</dbReference>
<dbReference type="OrthoDB" id="7195851at2"/>
<dbReference type="SUPFAM" id="SSF103515">
    <property type="entry name" value="Autotransporter"/>
    <property type="match status" value="1"/>
</dbReference>
<organism evidence="4 5">
    <name type="scientific">Hyphomonas oceanitis SCH89</name>
    <dbReference type="NCBI Taxonomy" id="1280953"/>
    <lineage>
        <taxon>Bacteria</taxon>
        <taxon>Pseudomonadati</taxon>
        <taxon>Pseudomonadota</taxon>
        <taxon>Alphaproteobacteria</taxon>
        <taxon>Hyphomonadales</taxon>
        <taxon>Hyphomonadaceae</taxon>
        <taxon>Hyphomonas</taxon>
    </lineage>
</organism>
<dbReference type="NCBIfam" id="TIGR02601">
    <property type="entry name" value="autotrns_rpt"/>
    <property type="match status" value="4"/>
</dbReference>
<feature type="chain" id="PRO_5001578540" evidence="2">
    <location>
        <begin position="26"/>
        <end position="1104"/>
    </location>
</feature>
<dbReference type="EMBL" id="ARYL01000017">
    <property type="protein sequence ID" value="KDA02102.1"/>
    <property type="molecule type" value="Genomic_DNA"/>
</dbReference>
<dbReference type="PANTHER" id="PTHR35037:SF3">
    <property type="entry name" value="C-TERMINAL REGION OF AIDA-LIKE PROTEIN"/>
    <property type="match status" value="1"/>
</dbReference>
<dbReference type="Pfam" id="PF03797">
    <property type="entry name" value="Autotransporter"/>
    <property type="match status" value="1"/>
</dbReference>
<dbReference type="STRING" id="1280953.HOC_11982"/>
<keyword evidence="4" id="KW-0378">Hydrolase</keyword>
<gene>
    <name evidence="4" type="ORF">HOC_11982</name>
</gene>
<reference evidence="4 5" key="1">
    <citation type="journal article" date="2014" name="Antonie Van Leeuwenhoek">
        <title>Hyphomonas beringensis sp. nov. and Hyphomonas chukchiensis sp. nov., isolated from surface seawater of the Bering Sea and Chukchi Sea.</title>
        <authorList>
            <person name="Li C."/>
            <person name="Lai Q."/>
            <person name="Li G."/>
            <person name="Dong C."/>
            <person name="Wang J."/>
            <person name="Liao Y."/>
            <person name="Shao Z."/>
        </authorList>
    </citation>
    <scope>NUCLEOTIDE SEQUENCE [LARGE SCALE GENOMIC DNA]</scope>
    <source>
        <strain evidence="4 5">SCH89</strain>
    </source>
</reference>
<dbReference type="AlphaFoldDB" id="A0A059G5H9"/>
<dbReference type="PANTHER" id="PTHR35037">
    <property type="entry name" value="C-TERMINAL REGION OF AIDA-LIKE PROTEIN"/>
    <property type="match status" value="1"/>
</dbReference>
<dbReference type="InterPro" id="IPR012332">
    <property type="entry name" value="Autotransporter_pectin_lyase_C"/>
</dbReference>
<keyword evidence="1 2" id="KW-0732">Signal</keyword>
<evidence type="ECO:0000259" key="3">
    <source>
        <dbReference type="PROSITE" id="PS51208"/>
    </source>
</evidence>
<dbReference type="InterPro" id="IPR036709">
    <property type="entry name" value="Autotransporte_beta_dom_sf"/>
</dbReference>
<dbReference type="eggNOG" id="COG4625">
    <property type="taxonomic scope" value="Bacteria"/>
</dbReference>
<feature type="domain" description="Autotransporter" evidence="3">
    <location>
        <begin position="828"/>
        <end position="1104"/>
    </location>
</feature>
<keyword evidence="5" id="KW-1185">Reference proteome</keyword>
<dbReference type="Gene3D" id="2.40.128.130">
    <property type="entry name" value="Autotransporter beta-domain"/>
    <property type="match status" value="1"/>
</dbReference>
<dbReference type="PATRIC" id="fig|1280953.3.peg.2416"/>
<dbReference type="InterPro" id="IPR013425">
    <property type="entry name" value="Autotrns_rpt"/>
</dbReference>
<dbReference type="SMART" id="SM00869">
    <property type="entry name" value="Autotransporter"/>
    <property type="match status" value="1"/>
</dbReference>
<name>A0A059G5H9_9PROT</name>
<sequence>MGRALGSASVFTLVLAVLAPGTASATPAVFFNEDTSAGLQTFIDTVLAADASFNTANPTTPHTSDVYTFDILNTTGGQFTVSSTNGGDDIVVETVRLGNLAPNNFTGDAGSDGFTNWSNSYSSTFADAEAMGYTYKFFEADGVTPYDMNALGTYVNDWGTCCTNGVDPDGNSTGASAVYFRFGASDPLLLGGIEQSISGTEHFVGAINDTGLFNSVTIIATGNGEYFGAGAYLAFSSVALNSVPQGSSSVDPSLSGAFNIDTNSAYYQASQLNGSQVKPNFVGGTLKFADNAAVGADFTVQSEGGTIDTEGNAVVVTGTFSGVGNIIKKGTGILALSGTNTTTGGFTIAEGALQISQAANLGTGTVTIGKGSLQVSGDMTGTQDIIVDGTSARMDVGSNSVAWNGKIAGDGTLNVLGAGRLELTGANTYSGGTFLEQGTLAGSTNSLQGDVENNGTVEFDQSDAGTYAGVLSGTGQLNMLGTGRLVLTGMNTYSGGTFVEQGTLAGSTNSLQGNIANNGTVEFNQSQNGLFAGVLSGSGGLRKLGNGMLMLTGNSTMTGTSTVESGSLSVNGLFGTSDLIVYDTASLYGSGVVDGSVRVLSGGTLTPGNSPGTLYVSGDVTLNDGSIFLTEIDGRDYSLVGGAGSYDRVVLTGADSTFTAAGSVNPILRGISGTANNDFEPVIGDMFTIVTAANVTGEFDALTQPSEGLQANARFKVIYNADSVQLAVVPESLRVLVTDMYGTGNAIAAAQAIDYGTGYGNAATGDLDDLLVSLMPMRAAQIGVAMESLSGDMHAHVLESTESVLFGSDDIIIAAAQGNTGLGGVDNQLENGVRVWSRVDARGASYDPDGNTMGFDEDTYGVTLGATFINTSEMRVGVAASYNTVELYTDTASGATNHMASLYAYGSRTVTPRLTLSGLVGYTKASPKTDRVTPLGGLVAASKSKEDFSVMHVQAEARYALLQRGATSLYAIGGLRAASLNQDGYTEYGNVDYTQLDVMAESRNTVQSKLGGEVVHSYRGTDLAVFTNWAHDLGDDPTVERAVSLGNAIWQTRSVGRGLDTYNYGASARRDITERVGFEIEYTGRYNSDNYDAQQLMVGVNVAW</sequence>
<feature type="signal peptide" evidence="2">
    <location>
        <begin position="1"/>
        <end position="25"/>
    </location>
</feature>
<comment type="caution">
    <text evidence="4">The sequence shown here is derived from an EMBL/GenBank/DDBJ whole genome shotgun (WGS) entry which is preliminary data.</text>
</comment>
<evidence type="ECO:0000256" key="2">
    <source>
        <dbReference type="SAM" id="SignalP"/>
    </source>
</evidence>
<evidence type="ECO:0000313" key="4">
    <source>
        <dbReference type="EMBL" id="KDA02102.1"/>
    </source>
</evidence>
<dbReference type="PROSITE" id="PS51208">
    <property type="entry name" value="AUTOTRANSPORTER"/>
    <property type="match status" value="1"/>
</dbReference>
<dbReference type="Gene3D" id="2.160.20.20">
    <property type="match status" value="2"/>
</dbReference>
<proteinExistence type="predicted"/>
<dbReference type="InterPro" id="IPR011050">
    <property type="entry name" value="Pectin_lyase_fold/virulence"/>
</dbReference>
<dbReference type="SUPFAM" id="SSF51126">
    <property type="entry name" value="Pectin lyase-like"/>
    <property type="match status" value="2"/>
</dbReference>
<dbReference type="Pfam" id="PF12951">
    <property type="entry name" value="PATR"/>
    <property type="match status" value="4"/>
</dbReference>
<protein>
    <submittedName>
        <fullName evidence="4">Deoxyuridine 5'-triphosphate nucleotidohydrolase Dut</fullName>
    </submittedName>
</protein>
<evidence type="ECO:0000256" key="1">
    <source>
        <dbReference type="ARBA" id="ARBA00022729"/>
    </source>
</evidence>
<dbReference type="InterPro" id="IPR051551">
    <property type="entry name" value="Autotransporter_adhesion"/>
</dbReference>
<dbReference type="Proteomes" id="UP000024942">
    <property type="component" value="Unassembled WGS sequence"/>
</dbReference>
<accession>A0A059G5H9</accession>
<dbReference type="InterPro" id="IPR005546">
    <property type="entry name" value="Autotransporte_beta"/>
</dbReference>